<evidence type="ECO:0000313" key="2">
    <source>
        <dbReference type="EMBL" id="CAE4614792.1"/>
    </source>
</evidence>
<feature type="region of interest" description="Disordered" evidence="1">
    <location>
        <begin position="354"/>
        <end position="394"/>
    </location>
</feature>
<protein>
    <recommendedName>
        <fullName evidence="3">PH domain-containing protein</fullName>
    </recommendedName>
</protein>
<dbReference type="EMBL" id="HBNR01050864">
    <property type="protein sequence ID" value="CAE4614792.1"/>
    <property type="molecule type" value="Transcribed_RNA"/>
</dbReference>
<reference evidence="2" key="1">
    <citation type="submission" date="2021-01" db="EMBL/GenBank/DDBJ databases">
        <authorList>
            <person name="Corre E."/>
            <person name="Pelletier E."/>
            <person name="Niang G."/>
            <person name="Scheremetjew M."/>
            <person name="Finn R."/>
            <person name="Kale V."/>
            <person name="Holt S."/>
            <person name="Cochrane G."/>
            <person name="Meng A."/>
            <person name="Brown T."/>
            <person name="Cohen L."/>
        </authorList>
    </citation>
    <scope>NUCLEOTIDE SEQUENCE</scope>
    <source>
        <strain evidence="2">CCMP3105</strain>
    </source>
</reference>
<evidence type="ECO:0008006" key="3">
    <source>
        <dbReference type="Google" id="ProtNLM"/>
    </source>
</evidence>
<dbReference type="AlphaFoldDB" id="A0A7S4RJF1"/>
<accession>A0A7S4RJF1</accession>
<evidence type="ECO:0000256" key="1">
    <source>
        <dbReference type="SAM" id="MobiDB-lite"/>
    </source>
</evidence>
<sequence length="394" mass="43106">MFAKRFCRCFCSSGEQSDIRAAPEIDCSGPDSAVFKRADTVELVKPIGALGPPDPSKVAIPLSYSTAPQPLRGVPIREDSVWLLTVEHDCVEEITKIAMALYINGISFTYKDKERSFSLSPFTLVRPCRFYDDQRGIDVSALKCFKVALFAAGALLYFAVGERGVEEKKAEEERQRWAVDISCAVQLVTQSLFPSYSISCDPLEAATQTQRRLMAGYLIVGPSPHAAVLLFCELQPQSKGQARLALYESEGCAAVVMNIFITENSTCVEKVGLNCSCFSVGDTLFAARTPEERRLWLRVISNVKAKLRNRAPSPTDLELRHYRSAIKEHLHRAEAGVSGHVDQEPLLVRADRQRAPAHLAMSPPPTQPITASPALAQPPAPPAPEAPAPASPPM</sequence>
<organism evidence="2">
    <name type="scientific">Alexandrium monilatum</name>
    <dbReference type="NCBI Taxonomy" id="311494"/>
    <lineage>
        <taxon>Eukaryota</taxon>
        <taxon>Sar</taxon>
        <taxon>Alveolata</taxon>
        <taxon>Dinophyceae</taxon>
        <taxon>Gonyaulacales</taxon>
        <taxon>Pyrocystaceae</taxon>
        <taxon>Alexandrium</taxon>
    </lineage>
</organism>
<feature type="compositionally biased region" description="Pro residues" evidence="1">
    <location>
        <begin position="376"/>
        <end position="394"/>
    </location>
</feature>
<name>A0A7S4RJF1_9DINO</name>
<gene>
    <name evidence="2" type="ORF">AMON00008_LOCUS35595</name>
</gene>
<proteinExistence type="predicted"/>